<dbReference type="InterPro" id="IPR041489">
    <property type="entry name" value="PDZ_6"/>
</dbReference>
<dbReference type="GO" id="GO:0006508">
    <property type="term" value="P:proteolysis"/>
    <property type="evidence" value="ECO:0007669"/>
    <property type="project" value="UniProtKB-KW"/>
</dbReference>
<dbReference type="PANTHER" id="PTHR32060:SF30">
    <property type="entry name" value="CARBOXY-TERMINAL PROCESSING PROTEASE CTPA"/>
    <property type="match status" value="1"/>
</dbReference>
<dbReference type="CDD" id="cd06782">
    <property type="entry name" value="cpPDZ_CPP-like"/>
    <property type="match status" value="1"/>
</dbReference>
<gene>
    <name evidence="8" type="ORF">A6K76_14325</name>
</gene>
<feature type="signal peptide" evidence="6">
    <location>
        <begin position="1"/>
        <end position="22"/>
    </location>
</feature>
<dbReference type="InterPro" id="IPR029045">
    <property type="entry name" value="ClpP/crotonase-like_dom_sf"/>
</dbReference>
<comment type="similarity">
    <text evidence="1 5">Belongs to the peptidase S41A family.</text>
</comment>
<dbReference type="InterPro" id="IPR001478">
    <property type="entry name" value="PDZ"/>
</dbReference>
<dbReference type="GO" id="GO:0004175">
    <property type="term" value="F:endopeptidase activity"/>
    <property type="evidence" value="ECO:0007669"/>
    <property type="project" value="TreeGrafter"/>
</dbReference>
<evidence type="ECO:0000256" key="2">
    <source>
        <dbReference type="ARBA" id="ARBA00022670"/>
    </source>
</evidence>
<dbReference type="SUPFAM" id="SSF52096">
    <property type="entry name" value="ClpP/crotonase"/>
    <property type="match status" value="1"/>
</dbReference>
<dbReference type="OrthoDB" id="9812068at2"/>
<evidence type="ECO:0000313" key="8">
    <source>
        <dbReference type="EMBL" id="OCS86823.1"/>
    </source>
</evidence>
<dbReference type="NCBIfam" id="TIGR00225">
    <property type="entry name" value="prc"/>
    <property type="match status" value="1"/>
</dbReference>
<evidence type="ECO:0000256" key="1">
    <source>
        <dbReference type="ARBA" id="ARBA00009179"/>
    </source>
</evidence>
<dbReference type="Pfam" id="PF03572">
    <property type="entry name" value="Peptidase_S41"/>
    <property type="match status" value="1"/>
</dbReference>
<comment type="caution">
    <text evidence="8">The sequence shown here is derived from an EMBL/GenBank/DDBJ whole genome shotgun (WGS) entry which is preliminary data.</text>
</comment>
<evidence type="ECO:0000256" key="5">
    <source>
        <dbReference type="RuleBase" id="RU004404"/>
    </source>
</evidence>
<protein>
    <recommendedName>
        <fullName evidence="7">PDZ domain-containing protein</fullName>
    </recommendedName>
</protein>
<dbReference type="GO" id="GO:0007165">
    <property type="term" value="P:signal transduction"/>
    <property type="evidence" value="ECO:0007669"/>
    <property type="project" value="TreeGrafter"/>
</dbReference>
<dbReference type="PROSITE" id="PS50106">
    <property type="entry name" value="PDZ"/>
    <property type="match status" value="1"/>
</dbReference>
<dbReference type="RefSeq" id="WP_066466025.1">
    <property type="nucleotide sequence ID" value="NZ_MATO01000060.1"/>
</dbReference>
<feature type="chain" id="PRO_5008649087" description="PDZ domain-containing protein" evidence="6">
    <location>
        <begin position="23"/>
        <end position="445"/>
    </location>
</feature>
<dbReference type="EMBL" id="MATO01000060">
    <property type="protein sequence ID" value="OCS86823.1"/>
    <property type="molecule type" value="Genomic_DNA"/>
</dbReference>
<dbReference type="GO" id="GO:0030288">
    <property type="term" value="C:outer membrane-bounded periplasmic space"/>
    <property type="evidence" value="ECO:0007669"/>
    <property type="project" value="TreeGrafter"/>
</dbReference>
<evidence type="ECO:0000256" key="4">
    <source>
        <dbReference type="ARBA" id="ARBA00022825"/>
    </source>
</evidence>
<dbReference type="InterPro" id="IPR005151">
    <property type="entry name" value="Tail-specific_protease"/>
</dbReference>
<dbReference type="InterPro" id="IPR004447">
    <property type="entry name" value="Peptidase_S41A"/>
</dbReference>
<dbReference type="Gene3D" id="3.30.750.44">
    <property type="match status" value="1"/>
</dbReference>
<accession>A0A1C0YI76</accession>
<evidence type="ECO:0000259" key="7">
    <source>
        <dbReference type="PROSITE" id="PS50106"/>
    </source>
</evidence>
<dbReference type="Gene3D" id="2.30.42.10">
    <property type="match status" value="1"/>
</dbReference>
<name>A0A1C0YI76_9BACL</name>
<dbReference type="SUPFAM" id="SSF50156">
    <property type="entry name" value="PDZ domain-like"/>
    <property type="match status" value="1"/>
</dbReference>
<dbReference type="GO" id="GO:0008236">
    <property type="term" value="F:serine-type peptidase activity"/>
    <property type="evidence" value="ECO:0007669"/>
    <property type="project" value="UniProtKB-KW"/>
</dbReference>
<dbReference type="PANTHER" id="PTHR32060">
    <property type="entry name" value="TAIL-SPECIFIC PROTEASE"/>
    <property type="match status" value="1"/>
</dbReference>
<keyword evidence="9" id="KW-1185">Reference proteome</keyword>
<sequence>MKKLWSAFLAGCLLLSTVPASAASVEEVRLIIEKEYVDALSPAFYEATSIEGMIETLDPYSEYFTRQEYEQYVQAVDLETVGIGIYLTKHSKGVLITEVIQDGPAHVAGLVPGTVILQANGTDLANQSIDEAASLLQGTAGSFVTLTILTPDDQITTLTLKRQAFSSPHSDMALLHGNIGYIALYTFSDNADSLMRQALTDLRKQGAKSFIVDLRGNGGGYVDTAERIIGMFPNAKTAYVLSNRFQQVTYPAIGTLNKFPQNTRLLIDEYSASASEMTAAALKDQKAAILYGSKTYGKGSMQQFYDFTDGSHLKLTIAKFTGPSNEPINGIGVKPHIQSKHPLQDAHFDALLETGQYDVQPTVTKDAKSSTLHIMHKYMTVNMQDRYAFVKLGTNETIPFSAHKSGKSYARLTLSEQLQAGQMYALITKPTATQKGKIQKIIIEK</sequence>
<keyword evidence="6" id="KW-0732">Signal</keyword>
<organism evidence="8 9">
    <name type="scientific">Caryophanon latum</name>
    <dbReference type="NCBI Taxonomy" id="33977"/>
    <lineage>
        <taxon>Bacteria</taxon>
        <taxon>Bacillati</taxon>
        <taxon>Bacillota</taxon>
        <taxon>Bacilli</taxon>
        <taxon>Bacillales</taxon>
        <taxon>Caryophanaceae</taxon>
        <taxon>Caryophanon</taxon>
    </lineage>
</organism>
<proteinExistence type="inferred from homology"/>
<reference evidence="8 9" key="1">
    <citation type="submission" date="2016-07" db="EMBL/GenBank/DDBJ databases">
        <title>Caryophanon latum genome sequencing.</title>
        <authorList>
            <person name="Verma A."/>
            <person name="Pal Y."/>
            <person name="Krishnamurthi S."/>
        </authorList>
    </citation>
    <scope>NUCLEOTIDE SEQUENCE [LARGE SCALE GENOMIC DNA]</scope>
    <source>
        <strain evidence="8 9">DSM 14151</strain>
    </source>
</reference>
<dbReference type="SMART" id="SM00228">
    <property type="entry name" value="PDZ"/>
    <property type="match status" value="1"/>
</dbReference>
<dbReference type="Proteomes" id="UP000093482">
    <property type="component" value="Unassembled WGS sequence"/>
</dbReference>
<dbReference type="Gene3D" id="3.90.226.10">
    <property type="entry name" value="2-enoyl-CoA Hydratase, Chain A, domain 1"/>
    <property type="match status" value="1"/>
</dbReference>
<dbReference type="Pfam" id="PF17820">
    <property type="entry name" value="PDZ_6"/>
    <property type="match status" value="1"/>
</dbReference>
<keyword evidence="2 5" id="KW-0645">Protease</keyword>
<dbReference type="InterPro" id="IPR036034">
    <property type="entry name" value="PDZ_sf"/>
</dbReference>
<dbReference type="SMART" id="SM00245">
    <property type="entry name" value="TSPc"/>
    <property type="match status" value="1"/>
</dbReference>
<evidence type="ECO:0000256" key="3">
    <source>
        <dbReference type="ARBA" id="ARBA00022801"/>
    </source>
</evidence>
<feature type="domain" description="PDZ" evidence="7">
    <location>
        <begin position="83"/>
        <end position="139"/>
    </location>
</feature>
<keyword evidence="4 5" id="KW-0720">Serine protease</keyword>
<evidence type="ECO:0000256" key="6">
    <source>
        <dbReference type="SAM" id="SignalP"/>
    </source>
</evidence>
<evidence type="ECO:0000313" key="9">
    <source>
        <dbReference type="Proteomes" id="UP000093482"/>
    </source>
</evidence>
<dbReference type="AlphaFoldDB" id="A0A1C0YI76"/>
<dbReference type="CDD" id="cd07560">
    <property type="entry name" value="Peptidase_S41_CPP"/>
    <property type="match status" value="1"/>
</dbReference>
<keyword evidence="3 5" id="KW-0378">Hydrolase</keyword>